<feature type="repeat" description="WD" evidence="5">
    <location>
        <begin position="3"/>
        <end position="45"/>
    </location>
</feature>
<dbReference type="Pfam" id="PF00400">
    <property type="entry name" value="WD40"/>
    <property type="match status" value="2"/>
</dbReference>
<comment type="function">
    <text evidence="4">F-actin regulator involved in anterograde Golgi to endosome transport: upon ubiquitination via 'Lys-33'-linked ubiquitin chains by the BCR(KLHL20) E3 ubiquitin ligase complex, interacts with EPS15 and localizes to the trans-Golgi network, where it promotes actin polymerization, thereby facilitating post-Golgi trafficking. May play a role in the maintenance of the Golgi apparatus morphology.</text>
</comment>
<reference evidence="7" key="1">
    <citation type="submission" date="2025-08" db="UniProtKB">
        <authorList>
            <consortium name="Ensembl"/>
        </authorList>
    </citation>
    <scope>IDENTIFICATION</scope>
</reference>
<keyword evidence="2 5" id="KW-0853">WD repeat</keyword>
<dbReference type="Gene3D" id="2.130.10.10">
    <property type="entry name" value="YVTN repeat-like/Quinoprotein amine dehydrogenase"/>
    <property type="match status" value="1"/>
</dbReference>
<evidence type="ECO:0000256" key="1">
    <source>
        <dbReference type="ARBA" id="ARBA00009482"/>
    </source>
</evidence>
<dbReference type="PANTHER" id="PTHR10856:SF20">
    <property type="entry name" value="CORONIN-7"/>
    <property type="match status" value="1"/>
</dbReference>
<evidence type="ECO:0000313" key="8">
    <source>
        <dbReference type="Proteomes" id="UP000694388"/>
    </source>
</evidence>
<feature type="repeat" description="WD" evidence="5">
    <location>
        <begin position="46"/>
        <end position="78"/>
    </location>
</feature>
<dbReference type="InterPro" id="IPR015505">
    <property type="entry name" value="Coronin"/>
</dbReference>
<dbReference type="SMART" id="SM00320">
    <property type="entry name" value="WD40"/>
    <property type="match status" value="2"/>
</dbReference>
<dbReference type="Proteomes" id="UP000694388">
    <property type="component" value="Unplaced"/>
</dbReference>
<dbReference type="InterPro" id="IPR001680">
    <property type="entry name" value="WD40_rpt"/>
</dbReference>
<dbReference type="GeneTree" id="ENSGT00940000156606"/>
<keyword evidence="8" id="KW-1185">Reference proteome</keyword>
<dbReference type="SMART" id="SM01167">
    <property type="entry name" value="DUF1900"/>
    <property type="match status" value="1"/>
</dbReference>
<name>A0A8C4Q545_EPTBU</name>
<evidence type="ECO:0000256" key="5">
    <source>
        <dbReference type="PROSITE-ProRule" id="PRU00221"/>
    </source>
</evidence>
<evidence type="ECO:0000256" key="3">
    <source>
        <dbReference type="ARBA" id="ARBA00022737"/>
    </source>
</evidence>
<keyword evidence="3 6" id="KW-0677">Repeat</keyword>
<proteinExistence type="inferred from homology"/>
<dbReference type="PROSITE" id="PS00678">
    <property type="entry name" value="WD_REPEATS_1"/>
    <property type="match status" value="1"/>
</dbReference>
<accession>A0A8C4Q545</accession>
<reference evidence="7" key="2">
    <citation type="submission" date="2025-09" db="UniProtKB">
        <authorList>
            <consortium name="Ensembl"/>
        </authorList>
    </citation>
    <scope>IDENTIFICATION</scope>
</reference>
<dbReference type="AlphaFoldDB" id="A0A8C4Q545"/>
<comment type="similarity">
    <text evidence="1 6">Belongs to the WD repeat coronin family.</text>
</comment>
<protein>
    <recommendedName>
        <fullName evidence="6">Coronin</fullName>
    </recommendedName>
</protein>
<dbReference type="PROSITE" id="PS50294">
    <property type="entry name" value="WD_REPEATS_REGION"/>
    <property type="match status" value="2"/>
</dbReference>
<evidence type="ECO:0000256" key="4">
    <source>
        <dbReference type="ARBA" id="ARBA00024838"/>
    </source>
</evidence>
<organism evidence="7 8">
    <name type="scientific">Eptatretus burgeri</name>
    <name type="common">Inshore hagfish</name>
    <dbReference type="NCBI Taxonomy" id="7764"/>
    <lineage>
        <taxon>Eukaryota</taxon>
        <taxon>Metazoa</taxon>
        <taxon>Chordata</taxon>
        <taxon>Craniata</taxon>
        <taxon>Vertebrata</taxon>
        <taxon>Cyclostomata</taxon>
        <taxon>Myxini</taxon>
        <taxon>Myxiniformes</taxon>
        <taxon>Myxinidae</taxon>
        <taxon>Eptatretinae</taxon>
        <taxon>Eptatretus</taxon>
    </lineage>
</organism>
<dbReference type="PANTHER" id="PTHR10856">
    <property type="entry name" value="CORONIN"/>
    <property type="match status" value="1"/>
</dbReference>
<evidence type="ECO:0000313" key="7">
    <source>
        <dbReference type="Ensembl" id="ENSEBUP00000010179.1"/>
    </source>
</evidence>
<dbReference type="PROSITE" id="PS50082">
    <property type="entry name" value="WD_REPEATS_2"/>
    <property type="match status" value="2"/>
</dbReference>
<evidence type="ECO:0000256" key="6">
    <source>
        <dbReference type="RuleBase" id="RU280818"/>
    </source>
</evidence>
<dbReference type="InterPro" id="IPR019775">
    <property type="entry name" value="WD40_repeat_CS"/>
</dbReference>
<sequence length="198" mass="21540">MILTGHTEKIYSIKFHPLASDVLASSSYDHSVRIWDVQSRKEAIRLEGHTEQIFSLAWSPNGQQLATACKDGRLRIYDPRSSTQPCQEGSGPPGTRGARVVWVCDGECLLVSGFDSAGERLVSLHRAADLAGGALASINIVTSPSTLIPHYDPDTGVVFLTGKGDTRVFVYEVVPQAPYFLECLGFSSLEPHKVGIRI</sequence>
<dbReference type="SUPFAM" id="SSF50978">
    <property type="entry name" value="WD40 repeat-like"/>
    <property type="match status" value="1"/>
</dbReference>
<dbReference type="InterPro" id="IPR015943">
    <property type="entry name" value="WD40/YVTN_repeat-like_dom_sf"/>
</dbReference>
<dbReference type="InterPro" id="IPR036322">
    <property type="entry name" value="WD40_repeat_dom_sf"/>
</dbReference>
<dbReference type="Ensembl" id="ENSEBUT00000010721.1">
    <property type="protein sequence ID" value="ENSEBUP00000010179.1"/>
    <property type="gene ID" value="ENSEBUG00000006541.1"/>
</dbReference>
<evidence type="ECO:0000256" key="2">
    <source>
        <dbReference type="ARBA" id="ARBA00022574"/>
    </source>
</evidence>